<evidence type="ECO:0000256" key="3">
    <source>
        <dbReference type="ARBA" id="ARBA00012513"/>
    </source>
</evidence>
<dbReference type="Gene3D" id="3.30.200.20">
    <property type="entry name" value="Phosphorylase Kinase, domain 1"/>
    <property type="match status" value="1"/>
</dbReference>
<dbReference type="Pfam" id="PF00069">
    <property type="entry name" value="Pkinase"/>
    <property type="match status" value="1"/>
</dbReference>
<dbReference type="EMBL" id="JAQQWP010000009">
    <property type="protein sequence ID" value="KAK8100753.1"/>
    <property type="molecule type" value="Genomic_DNA"/>
</dbReference>
<dbReference type="PANTHER" id="PTHR45832:SF22">
    <property type="entry name" value="SERINE_THREONINE-PROTEIN KINASE SAMKA-RELATED"/>
    <property type="match status" value="1"/>
</dbReference>
<evidence type="ECO:0000256" key="1">
    <source>
        <dbReference type="ARBA" id="ARBA00004496"/>
    </source>
</evidence>
<dbReference type="Gene3D" id="1.10.510.10">
    <property type="entry name" value="Transferase(Phosphotransferase) domain 1"/>
    <property type="match status" value="1"/>
</dbReference>
<dbReference type="InterPro" id="IPR000095">
    <property type="entry name" value="CRIB_dom"/>
</dbReference>
<keyword evidence="4" id="KW-0963">Cytoplasm</keyword>
<evidence type="ECO:0000256" key="7">
    <source>
        <dbReference type="ARBA" id="ARBA00022679"/>
    </source>
</evidence>
<dbReference type="InterPro" id="IPR017441">
    <property type="entry name" value="Protein_kinase_ATP_BS"/>
</dbReference>
<dbReference type="GO" id="GO:0005737">
    <property type="term" value="C:cytoplasm"/>
    <property type="evidence" value="ECO:0007669"/>
    <property type="project" value="UniProtKB-SubCell"/>
</dbReference>
<dbReference type="FunFam" id="1.10.510.10:FF:000011">
    <property type="entry name" value="Non-specific serine/threonine protein kinase"/>
    <property type="match status" value="1"/>
</dbReference>
<name>A0AAW0QSQ0_9PEZI</name>
<dbReference type="SMART" id="SM00220">
    <property type="entry name" value="S_TKc"/>
    <property type="match status" value="1"/>
</dbReference>
<comment type="similarity">
    <text evidence="2">Belongs to the protein kinase superfamily. STE Ser/Thr protein kinase family. STE20 subfamily.</text>
</comment>
<dbReference type="SMART" id="SM00285">
    <property type="entry name" value="PBD"/>
    <property type="match status" value="1"/>
</dbReference>
<comment type="catalytic activity">
    <reaction evidence="12">
        <text>L-seryl-[protein] + ATP = O-phospho-L-seryl-[protein] + ADP + H(+)</text>
        <dbReference type="Rhea" id="RHEA:17989"/>
        <dbReference type="Rhea" id="RHEA-COMP:9863"/>
        <dbReference type="Rhea" id="RHEA-COMP:11604"/>
        <dbReference type="ChEBI" id="CHEBI:15378"/>
        <dbReference type="ChEBI" id="CHEBI:29999"/>
        <dbReference type="ChEBI" id="CHEBI:30616"/>
        <dbReference type="ChEBI" id="CHEBI:83421"/>
        <dbReference type="ChEBI" id="CHEBI:456216"/>
        <dbReference type="EC" id="2.7.11.1"/>
    </reaction>
</comment>
<keyword evidence="10 13" id="KW-0067">ATP-binding</keyword>
<dbReference type="GO" id="GO:0004674">
    <property type="term" value="F:protein serine/threonine kinase activity"/>
    <property type="evidence" value="ECO:0007669"/>
    <property type="project" value="UniProtKB-KW"/>
</dbReference>
<feature type="compositionally biased region" description="Low complexity" evidence="14">
    <location>
        <begin position="633"/>
        <end position="648"/>
    </location>
</feature>
<accession>A0AAW0QSQ0</accession>
<feature type="domain" description="CRIB" evidence="16">
    <location>
        <begin position="344"/>
        <end position="357"/>
    </location>
</feature>
<dbReference type="CDD" id="cd06614">
    <property type="entry name" value="STKc_PAK"/>
    <property type="match status" value="1"/>
</dbReference>
<feature type="compositionally biased region" description="Basic and acidic residues" evidence="14">
    <location>
        <begin position="309"/>
        <end position="318"/>
    </location>
</feature>
<reference evidence="17 18" key="1">
    <citation type="submission" date="2023-01" db="EMBL/GenBank/DDBJ databases">
        <title>Analysis of 21 Apiospora genomes using comparative genomics revels a genus with tremendous synthesis potential of carbohydrate active enzymes and secondary metabolites.</title>
        <authorList>
            <person name="Sorensen T."/>
        </authorList>
    </citation>
    <scope>NUCLEOTIDE SEQUENCE [LARGE SCALE GENOMIC DNA]</scope>
    <source>
        <strain evidence="17 18">CBS 117206</strain>
    </source>
</reference>
<feature type="compositionally biased region" description="Low complexity" evidence="14">
    <location>
        <begin position="38"/>
        <end position="69"/>
    </location>
</feature>
<evidence type="ECO:0000259" key="16">
    <source>
        <dbReference type="PROSITE" id="PS50108"/>
    </source>
</evidence>
<sequence>MESQSSSSSKQRRKLTKPPPKYQPNSTLSHHPHHYSHSIASGSATTTTIIASDGRSLGSSQRSSSSLRRTPSAPPQRSTPTTKPSALSNGARSSGSQRSNNPSPVLANGEFLPSTFSPTHKPAAYDWQGSANNNNHNSNGNGNGSSNSGLGYYSASSSAAATAAAHILSPASSSNHNSSSNYFGFLDGRSQKSSRAPNHNRLSDPHLQPLSSKTSEELVGAPFDGTSILNHLESTKSSPKQSFGSNSSSRRPPPPPLIHAQTSPDPRHASQQLRHSTSFSRESPMAMPLSEKAQQGPRVGESQLTGPKRYSDETKEPKPGVLRKKSGFSGLMSTLVGSPKKPVISAPENPVHVTHVGYDSSTGQFTGLPKEWQRLINESGIPENAQRENPQMIANLVTFYKETTERPHEDQVLEKFHDVRAPELRRSGGMSSPGIYATNTAGMSPLISPPASPRFPVVTNEGTFENPRAPPPVPGRGPGPLPAKDINMMPSRPAPRPPVSLPSRAAPHAPAKDSGIGMAQSADELPSSAYAPPKDNVPMLPEEMRSRSRSNSNVNGSSPYTPSASQPSPAVQQAYQQQLMEQQQRQAMAQAQAAMKGQVGRSMSHKQPQGSVPPSPQTQFGRPPDSNGATSKPQQPQQHQQAGANPQARPRHRARQSNTIDIAAALKRICSEGDPREIYRNFTKIGQGASGGVYTGNTRTSNQLVAIKQMNLEQQPKKDLIINEILVMKDSSHPNIVNFIDSYLCGGELWVIMEYMEGGSLTDVVTFNIMTEGQIASVCRETLRGLQHLHSKGVIHRDIKSDNILLSLEGCIKLTDFGFCAQINEAHNKRTTMVGTPYWMAPEVVTRKEYGRKVDIWSLGIMAIEMIEGEPPYLTESPLRALWLIATNGTPEIKDEQSLSPVFRDFLYFALKVDPEKRASAHDLLRHEFMKTCVDLASLSPLVRAAREARQQEKSRKG</sequence>
<keyword evidence="9" id="KW-0418">Kinase</keyword>
<gene>
    <name evidence="17" type="ORF">PG999_011127</name>
</gene>
<dbReference type="EC" id="2.7.11.1" evidence="3"/>
<feature type="compositionally biased region" description="Low complexity" evidence="14">
    <location>
        <begin position="129"/>
        <end position="156"/>
    </location>
</feature>
<evidence type="ECO:0000256" key="8">
    <source>
        <dbReference type="ARBA" id="ARBA00022741"/>
    </source>
</evidence>
<evidence type="ECO:0000256" key="5">
    <source>
        <dbReference type="ARBA" id="ARBA00022507"/>
    </source>
</evidence>
<feature type="domain" description="Protein kinase" evidence="15">
    <location>
        <begin position="679"/>
        <end position="930"/>
    </location>
</feature>
<evidence type="ECO:0000256" key="4">
    <source>
        <dbReference type="ARBA" id="ARBA00022490"/>
    </source>
</evidence>
<dbReference type="PANTHER" id="PTHR45832">
    <property type="entry name" value="SERINE/THREONINE-PROTEIN KINASE SAMKA-RELATED-RELATED"/>
    <property type="match status" value="1"/>
</dbReference>
<evidence type="ECO:0000313" key="17">
    <source>
        <dbReference type="EMBL" id="KAK8100753.1"/>
    </source>
</evidence>
<feature type="binding site" evidence="13">
    <location>
        <position position="708"/>
    </location>
    <ligand>
        <name>ATP</name>
        <dbReference type="ChEBI" id="CHEBI:30616"/>
    </ligand>
</feature>
<feature type="region of interest" description="Disordered" evidence="14">
    <location>
        <begin position="184"/>
        <end position="211"/>
    </location>
</feature>
<evidence type="ECO:0000256" key="9">
    <source>
        <dbReference type="ARBA" id="ARBA00022777"/>
    </source>
</evidence>
<dbReference type="Pfam" id="PF00786">
    <property type="entry name" value="PBD"/>
    <property type="match status" value="1"/>
</dbReference>
<dbReference type="InterPro" id="IPR036936">
    <property type="entry name" value="CRIB_dom_sf"/>
</dbReference>
<dbReference type="Proteomes" id="UP001392437">
    <property type="component" value="Unassembled WGS sequence"/>
</dbReference>
<evidence type="ECO:0000256" key="14">
    <source>
        <dbReference type="SAM" id="MobiDB-lite"/>
    </source>
</evidence>
<evidence type="ECO:0000256" key="6">
    <source>
        <dbReference type="ARBA" id="ARBA00022527"/>
    </source>
</evidence>
<evidence type="ECO:0000256" key="10">
    <source>
        <dbReference type="ARBA" id="ARBA00022840"/>
    </source>
</evidence>
<feature type="compositionally biased region" description="Polar residues" evidence="14">
    <location>
        <begin position="75"/>
        <end position="103"/>
    </location>
</feature>
<keyword evidence="8 13" id="KW-0547">Nucleotide-binding</keyword>
<keyword evidence="18" id="KW-1185">Reference proteome</keyword>
<comment type="caution">
    <text evidence="17">The sequence shown here is derived from an EMBL/GenBank/DDBJ whole genome shotgun (WGS) entry which is preliminary data.</text>
</comment>
<organism evidence="17 18">
    <name type="scientific">Apiospora kogelbergensis</name>
    <dbReference type="NCBI Taxonomy" id="1337665"/>
    <lineage>
        <taxon>Eukaryota</taxon>
        <taxon>Fungi</taxon>
        <taxon>Dikarya</taxon>
        <taxon>Ascomycota</taxon>
        <taxon>Pezizomycotina</taxon>
        <taxon>Sordariomycetes</taxon>
        <taxon>Xylariomycetidae</taxon>
        <taxon>Amphisphaeriales</taxon>
        <taxon>Apiosporaceae</taxon>
        <taxon>Apiospora</taxon>
    </lineage>
</organism>
<feature type="region of interest" description="Disordered" evidence="14">
    <location>
        <begin position="448"/>
        <end position="655"/>
    </location>
</feature>
<keyword evidence="7" id="KW-0808">Transferase</keyword>
<dbReference type="CDD" id="cd01093">
    <property type="entry name" value="CRIB_PAK_like"/>
    <property type="match status" value="1"/>
</dbReference>
<comment type="subcellular location">
    <subcellularLocation>
        <location evidence="1">Cytoplasm</location>
    </subcellularLocation>
</comment>
<dbReference type="GO" id="GO:0005524">
    <property type="term" value="F:ATP binding"/>
    <property type="evidence" value="ECO:0007669"/>
    <property type="project" value="UniProtKB-UniRule"/>
</dbReference>
<keyword evidence="5" id="KW-0589">Pheromone response</keyword>
<dbReference type="InterPro" id="IPR033923">
    <property type="entry name" value="PAK_BD"/>
</dbReference>
<dbReference type="GO" id="GO:0030447">
    <property type="term" value="P:filamentous growth"/>
    <property type="evidence" value="ECO:0007669"/>
    <property type="project" value="UniProtKB-ARBA"/>
</dbReference>
<evidence type="ECO:0000313" key="18">
    <source>
        <dbReference type="Proteomes" id="UP001392437"/>
    </source>
</evidence>
<evidence type="ECO:0000259" key="15">
    <source>
        <dbReference type="PROSITE" id="PS50011"/>
    </source>
</evidence>
<dbReference type="InterPro" id="IPR051931">
    <property type="entry name" value="PAK3-like"/>
</dbReference>
<dbReference type="InterPro" id="IPR000719">
    <property type="entry name" value="Prot_kinase_dom"/>
</dbReference>
<dbReference type="PROSITE" id="PS00108">
    <property type="entry name" value="PROTEIN_KINASE_ST"/>
    <property type="match status" value="1"/>
</dbReference>
<dbReference type="PROSITE" id="PS50011">
    <property type="entry name" value="PROTEIN_KINASE_DOM"/>
    <property type="match status" value="1"/>
</dbReference>
<evidence type="ECO:0000256" key="13">
    <source>
        <dbReference type="PROSITE-ProRule" id="PRU10141"/>
    </source>
</evidence>
<feature type="region of interest" description="Disordered" evidence="14">
    <location>
        <begin position="234"/>
        <end position="326"/>
    </location>
</feature>
<proteinExistence type="inferred from homology"/>
<feature type="compositionally biased region" description="Low complexity" evidence="14">
    <location>
        <begin position="549"/>
        <end position="598"/>
    </location>
</feature>
<dbReference type="SUPFAM" id="SSF56112">
    <property type="entry name" value="Protein kinase-like (PK-like)"/>
    <property type="match status" value="1"/>
</dbReference>
<evidence type="ECO:0000256" key="11">
    <source>
        <dbReference type="ARBA" id="ARBA00047899"/>
    </source>
</evidence>
<evidence type="ECO:0000256" key="2">
    <source>
        <dbReference type="ARBA" id="ARBA00008874"/>
    </source>
</evidence>
<comment type="catalytic activity">
    <reaction evidence="11">
        <text>L-threonyl-[protein] + ATP = O-phospho-L-threonyl-[protein] + ADP + H(+)</text>
        <dbReference type="Rhea" id="RHEA:46608"/>
        <dbReference type="Rhea" id="RHEA-COMP:11060"/>
        <dbReference type="Rhea" id="RHEA-COMP:11605"/>
        <dbReference type="ChEBI" id="CHEBI:15378"/>
        <dbReference type="ChEBI" id="CHEBI:30013"/>
        <dbReference type="ChEBI" id="CHEBI:30616"/>
        <dbReference type="ChEBI" id="CHEBI:61977"/>
        <dbReference type="ChEBI" id="CHEBI:456216"/>
        <dbReference type="EC" id="2.7.11.1"/>
    </reaction>
</comment>
<dbReference type="PROSITE" id="PS50108">
    <property type="entry name" value="CRIB"/>
    <property type="match status" value="1"/>
</dbReference>
<feature type="compositionally biased region" description="Pro residues" evidence="14">
    <location>
        <begin position="468"/>
        <end position="481"/>
    </location>
</feature>
<dbReference type="AlphaFoldDB" id="A0AAW0QSQ0"/>
<keyword evidence="6" id="KW-0723">Serine/threonine-protein kinase</keyword>
<dbReference type="Gene3D" id="3.90.810.10">
    <property type="entry name" value="CRIB domain"/>
    <property type="match status" value="1"/>
</dbReference>
<feature type="compositionally biased region" description="Polar residues" evidence="14">
    <location>
        <begin position="235"/>
        <end position="246"/>
    </location>
</feature>
<dbReference type="FunFam" id="3.30.200.20:FF:000385">
    <property type="entry name" value="Non-specific serine/threonine protein kinase"/>
    <property type="match status" value="1"/>
</dbReference>
<dbReference type="InterPro" id="IPR008271">
    <property type="entry name" value="Ser/Thr_kinase_AS"/>
</dbReference>
<evidence type="ECO:0000256" key="12">
    <source>
        <dbReference type="ARBA" id="ARBA00048679"/>
    </source>
</evidence>
<feature type="compositionally biased region" description="Polar residues" evidence="14">
    <location>
        <begin position="260"/>
        <end position="281"/>
    </location>
</feature>
<protein>
    <recommendedName>
        <fullName evidence="3">non-specific serine/threonine protein kinase</fullName>
        <ecNumber evidence="3">2.7.11.1</ecNumber>
    </recommendedName>
</protein>
<feature type="region of interest" description="Disordered" evidence="14">
    <location>
        <begin position="1"/>
        <end position="156"/>
    </location>
</feature>
<dbReference type="GO" id="GO:0019236">
    <property type="term" value="P:response to pheromone"/>
    <property type="evidence" value="ECO:0007669"/>
    <property type="project" value="UniProtKB-KW"/>
</dbReference>
<dbReference type="PROSITE" id="PS00107">
    <property type="entry name" value="PROTEIN_KINASE_ATP"/>
    <property type="match status" value="1"/>
</dbReference>
<dbReference type="InterPro" id="IPR011009">
    <property type="entry name" value="Kinase-like_dom_sf"/>
</dbReference>